<evidence type="ECO:0000313" key="4">
    <source>
        <dbReference type="Proteomes" id="UP001280581"/>
    </source>
</evidence>
<feature type="region of interest" description="Disordered" evidence="1">
    <location>
        <begin position="241"/>
        <end position="271"/>
    </location>
</feature>
<dbReference type="InterPro" id="IPR012341">
    <property type="entry name" value="6hp_glycosidase-like_sf"/>
</dbReference>
<keyword evidence="4" id="KW-1185">Reference proteome</keyword>
<dbReference type="Gene3D" id="1.50.10.10">
    <property type="match status" value="1"/>
</dbReference>
<accession>A0AAN6LS81</accession>
<dbReference type="GO" id="GO:0005975">
    <property type="term" value="P:carbohydrate metabolic process"/>
    <property type="evidence" value="ECO:0007669"/>
    <property type="project" value="InterPro"/>
</dbReference>
<feature type="signal peptide" evidence="2">
    <location>
        <begin position="1"/>
        <end position="21"/>
    </location>
</feature>
<evidence type="ECO:0000256" key="2">
    <source>
        <dbReference type="SAM" id="SignalP"/>
    </source>
</evidence>
<organism evidence="3 4">
    <name type="scientific">Pseudopithomyces chartarum</name>
    <dbReference type="NCBI Taxonomy" id="1892770"/>
    <lineage>
        <taxon>Eukaryota</taxon>
        <taxon>Fungi</taxon>
        <taxon>Dikarya</taxon>
        <taxon>Ascomycota</taxon>
        <taxon>Pezizomycotina</taxon>
        <taxon>Dothideomycetes</taxon>
        <taxon>Pleosporomycetidae</taxon>
        <taxon>Pleosporales</taxon>
        <taxon>Massarineae</taxon>
        <taxon>Didymosphaeriaceae</taxon>
        <taxon>Pseudopithomyces</taxon>
    </lineage>
</organism>
<evidence type="ECO:0000313" key="3">
    <source>
        <dbReference type="EMBL" id="KAK3201106.1"/>
    </source>
</evidence>
<dbReference type="InterPro" id="IPR008928">
    <property type="entry name" value="6-hairpin_glycosidase_sf"/>
</dbReference>
<proteinExistence type="predicted"/>
<evidence type="ECO:0000256" key="1">
    <source>
        <dbReference type="SAM" id="MobiDB-lite"/>
    </source>
</evidence>
<dbReference type="AlphaFoldDB" id="A0AAN6LS81"/>
<name>A0AAN6LS81_9PLEO</name>
<gene>
    <name evidence="3" type="ORF">GRF29_213g1050052</name>
</gene>
<feature type="non-terminal residue" evidence="3">
    <location>
        <position position="619"/>
    </location>
</feature>
<sequence length="619" mass="69630">MRVLQFAAICVLFVAPDHANARINRKRVVSEFNIVRTNLINNETTPLQVGNGNFAFNVDNTGMQTFLPFNTLSSWAWHNDSLPANGESPLDYHGVVRETYGRNVSYDLPDPKLKQATQWLIGNPNRINLGRIGLIYKGAAISSSQITQPKQSLDLWNGYITSTFKLDGKTVKVTTQGDFDEDAVAFSIESELVKSGWLAVALDFPYPPIHTTAYKYEVFAGVYDFPLNHTTSIVNDNKGRSTTKLSLARNEPEGSNSISAHRYTLKPSSASQKSSKISFTAQFSPDQRLPSLPSAVSKRNKLEWNKYWEEGGFVDFTASSNPNATELQRRIITSQYHVRVNSAAEGQSPQESGLMNNGWYGKFHMEMVVWHNAHWATWGKQKYFNNIFPELYERLLPSSLARAQSMGWEGVRWPKMTDPIYGINSPGDINGVLLWQQPHPMYLAQLAYQESPTRKTLQKWDRVLTETANYMASYANLNTTTGKYDLGPPSYGVTENTPPNSTRNLAYELAYWRYGLDAAQTWKRKLGQRIPEKWTRVASNLASPPIVDGLYAVYDGLNSSWWNDPKLTGDPRSLIMLQGILPNTPAVDPSIALRTADKVAQVWTDDKIRGWGRPVLAIN</sequence>
<dbReference type="SUPFAM" id="SSF48208">
    <property type="entry name" value="Six-hairpin glycosidases"/>
    <property type="match status" value="1"/>
</dbReference>
<evidence type="ECO:0008006" key="5">
    <source>
        <dbReference type="Google" id="ProtNLM"/>
    </source>
</evidence>
<protein>
    <recommendedName>
        <fullName evidence="5">Six-hairpin glycosidase-like protein</fullName>
    </recommendedName>
</protein>
<comment type="caution">
    <text evidence="3">The sequence shown here is derived from an EMBL/GenBank/DDBJ whole genome shotgun (WGS) entry which is preliminary data.</text>
</comment>
<dbReference type="GO" id="GO:0003824">
    <property type="term" value="F:catalytic activity"/>
    <property type="evidence" value="ECO:0007669"/>
    <property type="project" value="UniProtKB-ARBA"/>
</dbReference>
<reference evidence="3 4" key="1">
    <citation type="submission" date="2021-02" db="EMBL/GenBank/DDBJ databases">
        <title>Genome assembly of Pseudopithomyces chartarum.</title>
        <authorList>
            <person name="Jauregui R."/>
            <person name="Singh J."/>
            <person name="Voisey C."/>
        </authorList>
    </citation>
    <scope>NUCLEOTIDE SEQUENCE [LARGE SCALE GENOMIC DNA]</scope>
    <source>
        <strain evidence="3 4">AGR01</strain>
    </source>
</reference>
<feature type="chain" id="PRO_5042841069" description="Six-hairpin glycosidase-like protein" evidence="2">
    <location>
        <begin position="22"/>
        <end position="619"/>
    </location>
</feature>
<keyword evidence="2" id="KW-0732">Signal</keyword>
<dbReference type="Proteomes" id="UP001280581">
    <property type="component" value="Unassembled WGS sequence"/>
</dbReference>
<dbReference type="EMBL" id="WVTA01000017">
    <property type="protein sequence ID" value="KAK3201106.1"/>
    <property type="molecule type" value="Genomic_DNA"/>
</dbReference>